<dbReference type="CDD" id="cd03507">
    <property type="entry name" value="Delta12-FADS-like"/>
    <property type="match status" value="4"/>
</dbReference>
<proteinExistence type="inferred from homology"/>
<sequence>MGAGGRMNDATTDINVLKRVPTEKTPFEISDLKKAIPPHCFKRSLTTSFYYLFRDICICYTFYHLGSNYIPLLPKPLAYIAWPLYWFCQGSSFMGIWSIGHDLGHHSFSEYQWLDDALGFVVHSSFLTPYFSFKYSHRSHHAHTNSMEYDEVWIPKRKADTLYSEVLNNPLGNLFMTFVRLLLSFPMYFTFNIHGRPYNGFVSHFYPQSPMFNDSERKLVWLSDVGMLVAFYALYKVAANTSATWLFCIYGAPLLVMNAHFIFFTFLHHSHLSLAHYDSREWDWIRGALSTVDRNYGILNTIFHDVTCAHVVHHLISTIPHYHTVEATNAIKPILGDYYKYDDTPILKAFWRETKECIFVEPDEGAENSGVYWFRRALHPMGISEDDKKEVVIIPLTMRKLRKILDGGSELVRQGPINPTIKPTLLSLNFEAKQLITSSYRYVHFFGNNKMGAGGRMNDAINDKNVLKRVPTEKTPFEISDLKKAIPPHCFKRSLTTSSYYLFRDICICYTFYQIASNYIPLLPKPLAYIAWPVYWFCQGSSFMGIWSIGHDLGHHSFSEYQWLDDILGFIVHSSFLTPYFSFKYSHRSHHAHTNSMEYDEVWIPKRKADTLYSEVLNNPLGNLFMTFVRLLLSYPMYFTFNIHGRPYNGFVSHFYPQSPLFNDSERKLVWLSDAGMLVAIYALYKVAATAGATWLFCIYGAPLLVMNAHFIFFTFLHHSHPSLAHYDSREWDWIRGALSTVDRNYGILNTVFHDVTCAHVVHHLISTIPHYHTVEATNAVKPILGDYYKYDDTPILKAFWRETKECIFVEPDEGAEKSGVYWFRSDFFFHRLFAFGDDKMGAGGRMNDTTTEKDVLKRVPTQKPPFEISDLKKAIPQHCFKRDLPRSLYYLFGDIAICFTFYQLASNYIPLLPKPLAYIAWPIYWFCQGSSFMGIWSIGHDLGHHSFSEYQWLDDAIGFVVHSSFLTPYFSFKYSHRSHHAHTNSMEYDEVWIPKRKADTFYSEILNNPLGNLFMTFVRLLLSFPMYFTFNIHGRPYDGFVSHFYPQSPLFNDSERKLVWLSNAGMLVAIYALYQIAATTGATWLFCIYGAPLLVMNAHFIFFTFLHHSHPSLAHFDSREWDWLRGAMSTVDRDYGILNHVFHDVTCAHVLHHLISTIPHYHTVEATKAVKPILGDYYKYDDTPILKAFWRETKNCIYVEPDEGAEKSGVYWFPSRQSSSKPHYFLEVYFFVNKMGAGGRMNDATTDKNVLKRVPTEKTPFEISDLKKAIPPHCFKRSLTTSSYYLFRDICICYTFYRIASNYIPLLPKPLAYIAWPVYWFCQGSSFMGIWSIGHDLGHHSFSEYQWLDDILGFIVHSSFLTPYFSFKYSHRSHHAHTNSMEYDEVWIPKRKADTLYSEVLNNPLGNLFMTFVRLLLSYPMYFTFNIHGRPYNGFVSHFYPQSPLFNDSERKLVWLSDAGMLVAIYALYKVAATAGATWLFCIYGAPLLVMNAHFIFFTFLHHSHPSLAHYDSREWDWIRGALSTVDRNYGILNTVFHDVTCAHVVHHLISTIPHYHTVEATNAVKPILGDYYKYDDTPILKAFWRETKECIFVEPDEGAEKSGVYWFRR</sequence>
<evidence type="ECO:0000259" key="8">
    <source>
        <dbReference type="Pfam" id="PF11960"/>
    </source>
</evidence>
<keyword evidence="5 6" id="KW-0472">Membrane</keyword>
<organism evidence="9 10">
    <name type="scientific">Cynara cardunculus var. scolymus</name>
    <name type="common">Globe artichoke</name>
    <name type="synonym">Cynara scolymus</name>
    <dbReference type="NCBI Taxonomy" id="59895"/>
    <lineage>
        <taxon>Eukaryota</taxon>
        <taxon>Viridiplantae</taxon>
        <taxon>Streptophyta</taxon>
        <taxon>Embryophyta</taxon>
        <taxon>Tracheophyta</taxon>
        <taxon>Spermatophyta</taxon>
        <taxon>Magnoliopsida</taxon>
        <taxon>eudicotyledons</taxon>
        <taxon>Gunneridae</taxon>
        <taxon>Pentapetalae</taxon>
        <taxon>asterids</taxon>
        <taxon>campanulids</taxon>
        <taxon>Asterales</taxon>
        <taxon>Asteraceae</taxon>
        <taxon>Carduoideae</taxon>
        <taxon>Cardueae</taxon>
        <taxon>Carduinae</taxon>
        <taxon>Cynara</taxon>
    </lineage>
</organism>
<dbReference type="EMBL" id="LEKV01005103">
    <property type="protein sequence ID" value="KVH90428.1"/>
    <property type="molecule type" value="Genomic_DNA"/>
</dbReference>
<dbReference type="Proteomes" id="UP000243975">
    <property type="component" value="Unassembled WGS sequence"/>
</dbReference>
<dbReference type="STRING" id="59895.A0A103XGY6"/>
<reference evidence="9 10" key="1">
    <citation type="journal article" date="2016" name="Sci. Rep.">
        <title>The genome sequence of the outbreeding globe artichoke constructed de novo incorporating a phase-aware low-pass sequencing strategy of F1 progeny.</title>
        <authorList>
            <person name="Scaglione D."/>
            <person name="Reyes-Chin-Wo S."/>
            <person name="Acquadro A."/>
            <person name="Froenicke L."/>
            <person name="Portis E."/>
            <person name="Beitel C."/>
            <person name="Tirone M."/>
            <person name="Mauro R."/>
            <person name="Lo Monaco A."/>
            <person name="Mauromicale G."/>
            <person name="Faccioli P."/>
            <person name="Cattivelli L."/>
            <person name="Rieseberg L."/>
            <person name="Michelmore R."/>
            <person name="Lanteri S."/>
        </authorList>
    </citation>
    <scope>NUCLEOTIDE SEQUENCE [LARGE SCALE GENOMIC DNA]</scope>
    <source>
        <strain evidence="9">2C</strain>
    </source>
</reference>
<feature type="transmembrane region" description="Helical" evidence="6">
    <location>
        <begin position="1084"/>
        <end position="1107"/>
    </location>
</feature>
<feature type="transmembrane region" description="Helical" evidence="6">
    <location>
        <begin position="694"/>
        <end position="717"/>
    </location>
</feature>
<evidence type="ECO:0000256" key="1">
    <source>
        <dbReference type="ARBA" id="ARBA00004370"/>
    </source>
</evidence>
<comment type="pathway">
    <text evidence="2">Lipid metabolism.</text>
</comment>
<evidence type="ECO:0000256" key="4">
    <source>
        <dbReference type="ARBA" id="ARBA00023002"/>
    </source>
</evidence>
<feature type="transmembrane region" description="Helical" evidence="6">
    <location>
        <begin position="1059"/>
        <end position="1078"/>
    </location>
</feature>
<dbReference type="Pfam" id="PF00487">
    <property type="entry name" value="FA_desaturase"/>
    <property type="match status" value="4"/>
</dbReference>
<gene>
    <name evidence="9" type="ORF">Ccrd_007559</name>
</gene>
<dbReference type="PANTHER" id="PTHR32100">
    <property type="entry name" value="OMEGA-6 FATTY ACID DESATURASE, CHLOROPLASTIC"/>
    <property type="match status" value="1"/>
</dbReference>
<feature type="domain" description="Fatty acid desaturase" evidence="7">
    <location>
        <begin position="1316"/>
        <end position="1575"/>
    </location>
</feature>
<dbReference type="Gramene" id="KVH90428">
    <property type="protein sequence ID" value="KVH90428"/>
    <property type="gene ID" value="Ccrd_007559"/>
</dbReference>
<feature type="transmembrane region" description="Helical" evidence="6">
    <location>
        <begin position="918"/>
        <end position="939"/>
    </location>
</feature>
<feature type="transmembrane region" description="Helical" evidence="6">
    <location>
        <begin position="1479"/>
        <end position="1502"/>
    </location>
</feature>
<feature type="transmembrane region" description="Helical" evidence="6">
    <location>
        <begin position="1454"/>
        <end position="1473"/>
    </location>
</feature>
<feature type="domain" description="Fatty acid desaturase" evidence="7">
    <location>
        <begin position="531"/>
        <end position="790"/>
    </location>
</feature>
<keyword evidence="6" id="KW-0812">Transmembrane</keyword>
<protein>
    <submittedName>
        <fullName evidence="9">Fatty acid desaturase, type 1</fullName>
    </submittedName>
</protein>
<feature type="transmembrane region" description="Helical" evidence="6">
    <location>
        <begin position="219"/>
        <end position="238"/>
    </location>
</feature>
<feature type="transmembrane region" description="Helical" evidence="6">
    <location>
        <begin position="171"/>
        <end position="191"/>
    </location>
</feature>
<feature type="domain" description="Fatty acid desaturase N-terminal" evidence="8">
    <location>
        <begin position="858"/>
        <end position="901"/>
    </location>
</feature>
<dbReference type="GO" id="GO:0016020">
    <property type="term" value="C:membrane"/>
    <property type="evidence" value="ECO:0007669"/>
    <property type="project" value="UniProtKB-SubCell"/>
</dbReference>
<dbReference type="GO" id="GO:0016717">
    <property type="term" value="F:oxidoreductase activity, acting on paired donors, with oxidation of a pair of donors resulting in the reduction of molecular oxygen to two molecules of water"/>
    <property type="evidence" value="ECO:0007669"/>
    <property type="project" value="InterPro"/>
</dbReference>
<name>A0A103XGY6_CYNCS</name>
<feature type="transmembrane region" description="Helical" evidence="6">
    <location>
        <begin position="244"/>
        <end position="267"/>
    </location>
</feature>
<evidence type="ECO:0000256" key="2">
    <source>
        <dbReference type="ARBA" id="ARBA00005189"/>
    </source>
</evidence>
<keyword evidence="10" id="KW-1185">Reference proteome</keyword>
<dbReference type="GO" id="GO:0006629">
    <property type="term" value="P:lipid metabolic process"/>
    <property type="evidence" value="ECO:0007669"/>
    <property type="project" value="InterPro"/>
</dbReference>
<evidence type="ECO:0000259" key="7">
    <source>
        <dbReference type="Pfam" id="PF00487"/>
    </source>
</evidence>
<accession>A0A103XGY6</accession>
<keyword evidence="4" id="KW-0560">Oxidoreductase</keyword>
<feature type="domain" description="Fatty acid desaturase" evidence="7">
    <location>
        <begin position="81"/>
        <end position="340"/>
    </location>
</feature>
<feature type="transmembrane region" description="Helical" evidence="6">
    <location>
        <begin position="889"/>
        <end position="906"/>
    </location>
</feature>
<comment type="caution">
    <text evidence="9">The sequence shown here is derived from an EMBL/GenBank/DDBJ whole genome shotgun (WGS) entry which is preliminary data.</text>
</comment>
<dbReference type="InterPro" id="IPR005804">
    <property type="entry name" value="FA_desaturase_dom"/>
</dbReference>
<comment type="subcellular location">
    <subcellularLocation>
        <location evidence="1">Membrane</location>
    </subcellularLocation>
</comment>
<evidence type="ECO:0000313" key="9">
    <source>
        <dbReference type="EMBL" id="KVH90428.1"/>
    </source>
</evidence>
<evidence type="ECO:0000256" key="5">
    <source>
        <dbReference type="ARBA" id="ARBA00023136"/>
    </source>
</evidence>
<evidence type="ECO:0000313" key="10">
    <source>
        <dbReference type="Proteomes" id="UP000243975"/>
    </source>
</evidence>
<dbReference type="InterPro" id="IPR021863">
    <property type="entry name" value="FAS_N"/>
</dbReference>
<comment type="similarity">
    <text evidence="3">Belongs to the fatty acid desaturase type 1 family.</text>
</comment>
<evidence type="ECO:0000256" key="3">
    <source>
        <dbReference type="ARBA" id="ARBA00009295"/>
    </source>
</evidence>
<dbReference type="Pfam" id="PF11960">
    <property type="entry name" value="DUF3474"/>
    <property type="match status" value="1"/>
</dbReference>
<evidence type="ECO:0000256" key="6">
    <source>
        <dbReference type="SAM" id="Phobius"/>
    </source>
</evidence>
<feature type="domain" description="Fatty acid desaturase" evidence="7">
    <location>
        <begin position="921"/>
        <end position="1180"/>
    </location>
</feature>
<dbReference type="InterPro" id="IPR012171">
    <property type="entry name" value="Fatty_acid_desaturase"/>
</dbReference>
<keyword evidence="6" id="KW-1133">Transmembrane helix</keyword>